<dbReference type="OrthoDB" id="5194749at2"/>
<dbReference type="AlphaFoldDB" id="A0A174GI48"/>
<dbReference type="Proteomes" id="UP001210126">
    <property type="component" value="Unassembled WGS sequence"/>
</dbReference>
<sequence length="181" mass="20346">MEVVLKLNARLQPMHRHELEDAIQGVLEKEQMGEVTGGGTVQNPDGEIVSCDIDIHLAGDKWDHVSFLVNLLNRLGIPNGSALLGIDRKFRVEVGTLEGLAYYLNNTDLPDVVYETCDINHVVEQMELAMKGIGGLYSYWESDAYTALYFYGNSYSEMKQKIEPFVATYPLCQESRIEQIA</sequence>
<reference evidence="2" key="3">
    <citation type="submission" date="2023-01" db="EMBL/GenBank/DDBJ databases">
        <title>Human gut microbiome strain richness.</title>
        <authorList>
            <person name="Chen-Liaw A."/>
        </authorList>
    </citation>
    <scope>NUCLEOTIDE SEQUENCE</scope>
    <source>
        <strain evidence="2">RTP21484st1_E5_RTP21484_190118</strain>
    </source>
</reference>
<dbReference type="EMBL" id="WKMC01000004">
    <property type="protein sequence ID" value="MRZ50191.1"/>
    <property type="molecule type" value="Genomic_DNA"/>
</dbReference>
<evidence type="ECO:0000313" key="6">
    <source>
        <dbReference type="Proteomes" id="UP000441358"/>
    </source>
</evidence>
<evidence type="ECO:0000313" key="1">
    <source>
        <dbReference type="EMBL" id="CUO60630.1"/>
    </source>
</evidence>
<dbReference type="EMBL" id="JAQMPJ010000009">
    <property type="protein sequence ID" value="MDB9005712.1"/>
    <property type="molecule type" value="Genomic_DNA"/>
</dbReference>
<reference evidence="1 5" key="1">
    <citation type="submission" date="2015-09" db="EMBL/GenBank/DDBJ databases">
        <authorList>
            <consortium name="Pathogen Informatics"/>
        </authorList>
    </citation>
    <scope>NUCLEOTIDE SEQUENCE [LARGE SCALE GENOMIC DNA]</scope>
    <source>
        <strain evidence="1 5">2789STDY5608822</strain>
    </source>
</reference>
<dbReference type="Proteomes" id="UP000441609">
    <property type="component" value="Unassembled WGS sequence"/>
</dbReference>
<dbReference type="EMBL" id="WKMO01000007">
    <property type="protein sequence ID" value="MSB73615.1"/>
    <property type="molecule type" value="Genomic_DNA"/>
</dbReference>
<name>A0A174GI48_PARDI</name>
<organism evidence="3 6">
    <name type="scientific">Parabacteroides distasonis</name>
    <dbReference type="NCBI Taxonomy" id="823"/>
    <lineage>
        <taxon>Bacteria</taxon>
        <taxon>Pseudomonadati</taxon>
        <taxon>Bacteroidota</taxon>
        <taxon>Bacteroidia</taxon>
        <taxon>Bacteroidales</taxon>
        <taxon>Tannerellaceae</taxon>
        <taxon>Parabacteroides</taxon>
    </lineage>
</organism>
<proteinExistence type="predicted"/>
<evidence type="ECO:0000313" key="7">
    <source>
        <dbReference type="Proteomes" id="UP000441609"/>
    </source>
</evidence>
<evidence type="ECO:0000313" key="2">
    <source>
        <dbReference type="EMBL" id="MDB9005712.1"/>
    </source>
</evidence>
<comment type="caution">
    <text evidence="3">The sequence shown here is derived from an EMBL/GenBank/DDBJ whole genome shotgun (WGS) entry which is preliminary data.</text>
</comment>
<gene>
    <name evidence="1" type="ORF">ERS852380_02679</name>
    <name evidence="3" type="ORF">GKD66_08145</name>
    <name evidence="4" type="ORF">GKD70_10015</name>
    <name evidence="2" type="ORF">PN599_11935</name>
</gene>
<protein>
    <submittedName>
        <fullName evidence="3">Uncharacterized protein</fullName>
    </submittedName>
</protein>
<dbReference type="OMA" id="TETALYM"/>
<evidence type="ECO:0000313" key="3">
    <source>
        <dbReference type="EMBL" id="MRZ50191.1"/>
    </source>
</evidence>
<dbReference type="RefSeq" id="WP_005860310.1">
    <property type="nucleotide sequence ID" value="NZ_BQOC01000006.1"/>
</dbReference>
<dbReference type="EMBL" id="CYYK01000009">
    <property type="protein sequence ID" value="CUO60630.1"/>
    <property type="molecule type" value="Genomic_DNA"/>
</dbReference>
<accession>A0A174GI48</accession>
<dbReference type="Proteomes" id="UP000095455">
    <property type="component" value="Unassembled WGS sequence"/>
</dbReference>
<evidence type="ECO:0000313" key="5">
    <source>
        <dbReference type="Proteomes" id="UP000095455"/>
    </source>
</evidence>
<reference evidence="6 7" key="2">
    <citation type="journal article" date="2019" name="Nat. Med.">
        <title>A library of human gut bacterial isolates paired with longitudinal multiomics data enables mechanistic microbiome research.</title>
        <authorList>
            <person name="Poyet M."/>
            <person name="Groussin M."/>
            <person name="Gibbons S.M."/>
            <person name="Avila-Pacheco J."/>
            <person name="Jiang X."/>
            <person name="Kearney S.M."/>
            <person name="Perrotta A.R."/>
            <person name="Berdy B."/>
            <person name="Zhao S."/>
            <person name="Lieberman T.D."/>
            <person name="Swanson P.K."/>
            <person name="Smith M."/>
            <person name="Roesemann S."/>
            <person name="Alexander J.E."/>
            <person name="Rich S.A."/>
            <person name="Livny J."/>
            <person name="Vlamakis H."/>
            <person name="Clish C."/>
            <person name="Bullock K."/>
            <person name="Deik A."/>
            <person name="Scott J."/>
            <person name="Pierce K.A."/>
            <person name="Xavier R.J."/>
            <person name="Alm E.J."/>
        </authorList>
    </citation>
    <scope>NUCLEOTIDE SEQUENCE [LARGE SCALE GENOMIC DNA]</scope>
    <source>
        <strain evidence="4 7">BIOML-A20</strain>
        <strain evidence="3 6">BIOML-A32</strain>
    </source>
</reference>
<dbReference type="Proteomes" id="UP000441358">
    <property type="component" value="Unassembled WGS sequence"/>
</dbReference>
<evidence type="ECO:0000313" key="4">
    <source>
        <dbReference type="EMBL" id="MSB73615.1"/>
    </source>
</evidence>